<evidence type="ECO:0000256" key="7">
    <source>
        <dbReference type="ARBA" id="ARBA00023264"/>
    </source>
</evidence>
<comment type="subcellular location">
    <subcellularLocation>
        <location evidence="10">Cytoplasm</location>
    </subcellularLocation>
    <text evidence="10">Associated with the membrane possibly through PlsY.</text>
</comment>
<comment type="catalytic activity">
    <reaction evidence="1 10">
        <text>a fatty acyl-[ACP] + phosphate = an acyl phosphate + holo-[ACP]</text>
        <dbReference type="Rhea" id="RHEA:42292"/>
        <dbReference type="Rhea" id="RHEA-COMP:9685"/>
        <dbReference type="Rhea" id="RHEA-COMP:14125"/>
        <dbReference type="ChEBI" id="CHEBI:43474"/>
        <dbReference type="ChEBI" id="CHEBI:59918"/>
        <dbReference type="ChEBI" id="CHEBI:64479"/>
        <dbReference type="ChEBI" id="CHEBI:138651"/>
        <dbReference type="EC" id="2.3.1.274"/>
    </reaction>
</comment>
<dbReference type="PIRSF" id="PIRSF002465">
    <property type="entry name" value="Phsphlp_syn_PlsX"/>
    <property type="match status" value="1"/>
</dbReference>
<comment type="caution">
    <text evidence="11">The sequence shown here is derived from an EMBL/GenBank/DDBJ whole genome shotgun (WGS) entry which is preliminary data.</text>
</comment>
<keyword evidence="3 10" id="KW-0444">Lipid biosynthesis</keyword>
<proteinExistence type="inferred from homology"/>
<evidence type="ECO:0000256" key="4">
    <source>
        <dbReference type="ARBA" id="ARBA00022679"/>
    </source>
</evidence>
<evidence type="ECO:0000256" key="5">
    <source>
        <dbReference type="ARBA" id="ARBA00023098"/>
    </source>
</evidence>
<keyword evidence="6 10" id="KW-0594">Phospholipid biosynthesis</keyword>
<dbReference type="PANTHER" id="PTHR30100">
    <property type="entry name" value="FATTY ACID/PHOSPHOLIPID SYNTHESIS PROTEIN PLSX"/>
    <property type="match status" value="1"/>
</dbReference>
<dbReference type="GO" id="GO:0043811">
    <property type="term" value="F:phosphate:acyl-[acyl carrier protein] acyltransferase activity"/>
    <property type="evidence" value="ECO:0007669"/>
    <property type="project" value="UniProtKB-EC"/>
</dbReference>
<dbReference type="Proteomes" id="UP001595722">
    <property type="component" value="Unassembled WGS sequence"/>
</dbReference>
<comment type="subunit">
    <text evidence="9 10">Homodimer. Probably interacts with PlsY.</text>
</comment>
<comment type="function">
    <text evidence="10">Catalyzes the reversible formation of acyl-phosphate (acyl-PO(4)) from acyl-[acyl-carrier-protein] (acyl-ACP). This enzyme utilizes acyl-ACP as fatty acyl donor, but not acyl-CoA.</text>
</comment>
<comment type="pathway">
    <text evidence="10">Lipid metabolism; phospholipid metabolism.</text>
</comment>
<dbReference type="PANTHER" id="PTHR30100:SF1">
    <property type="entry name" value="PHOSPHATE ACYLTRANSFERASE"/>
    <property type="match status" value="1"/>
</dbReference>
<keyword evidence="7 10" id="KW-1208">Phospholipid metabolism</keyword>
<dbReference type="InterPro" id="IPR012281">
    <property type="entry name" value="Phospholipid_synth_PlsX-like"/>
</dbReference>
<evidence type="ECO:0000256" key="2">
    <source>
        <dbReference type="ARBA" id="ARBA00022490"/>
    </source>
</evidence>
<evidence type="ECO:0000313" key="12">
    <source>
        <dbReference type="Proteomes" id="UP001595722"/>
    </source>
</evidence>
<reference evidence="12" key="1">
    <citation type="journal article" date="2019" name="Int. J. Syst. Evol. Microbiol.">
        <title>The Global Catalogue of Microorganisms (GCM) 10K type strain sequencing project: providing services to taxonomists for standard genome sequencing and annotation.</title>
        <authorList>
            <consortium name="The Broad Institute Genomics Platform"/>
            <consortium name="The Broad Institute Genome Sequencing Center for Infectious Disease"/>
            <person name="Wu L."/>
            <person name="Ma J."/>
        </authorList>
    </citation>
    <scope>NUCLEOTIDE SEQUENCE [LARGE SCALE GENOMIC DNA]</scope>
    <source>
        <strain evidence="12">KCTC 42424</strain>
    </source>
</reference>
<dbReference type="RefSeq" id="WP_376865906.1">
    <property type="nucleotide sequence ID" value="NZ_JBHRYB010000005.1"/>
</dbReference>
<gene>
    <name evidence="10 11" type="primary">plsX</name>
    <name evidence="11" type="ORF">ACFOMG_08080</name>
</gene>
<dbReference type="EC" id="2.3.1.274" evidence="8 10"/>
<evidence type="ECO:0000256" key="6">
    <source>
        <dbReference type="ARBA" id="ARBA00023209"/>
    </source>
</evidence>
<keyword evidence="12" id="KW-1185">Reference proteome</keyword>
<dbReference type="Pfam" id="PF02504">
    <property type="entry name" value="FA_synthesis"/>
    <property type="match status" value="1"/>
</dbReference>
<evidence type="ECO:0000313" key="11">
    <source>
        <dbReference type="EMBL" id="MFC3680068.1"/>
    </source>
</evidence>
<organism evidence="11 12">
    <name type="scientific">Bacterioplanoides pacificum</name>
    <dbReference type="NCBI Taxonomy" id="1171596"/>
    <lineage>
        <taxon>Bacteria</taxon>
        <taxon>Pseudomonadati</taxon>
        <taxon>Pseudomonadota</taxon>
        <taxon>Gammaproteobacteria</taxon>
        <taxon>Oceanospirillales</taxon>
        <taxon>Oceanospirillaceae</taxon>
        <taxon>Bacterioplanoides</taxon>
    </lineage>
</organism>
<name>A0ABV7VVI8_9GAMM</name>
<keyword evidence="2 10" id="KW-0963">Cytoplasm</keyword>
<keyword evidence="11" id="KW-0012">Acyltransferase</keyword>
<evidence type="ECO:0000256" key="8">
    <source>
        <dbReference type="ARBA" id="ARBA00024069"/>
    </source>
</evidence>
<keyword evidence="4 10" id="KW-0808">Transferase</keyword>
<sequence>MFTIAVDVMGGDLGPRVAFKACKKILKSQPDLSLILTLTADVEPDARLYLSRYQNRIDFLVCDSFISMEDPPAQVLRRGKTSTMAMAVQQVQQGAAQGVISVGNTGALMVLSRSMLGTLDGISRPALATEIPTRDKPLLMLDLGANLASSADQLCEFARLGAAWSRTHGVSTPKVGLLNIGQEPCKGTEEVQRAGQQLHTSMAPYYVGFREGDSIYSGELDVLACDGFSGNVALKTSEGLAGWVAIELSRVFDRSRWSWLLRPLWAGLFKGVLRRFTSASYAGALLLGVNGLVVKTHGKSDDVAFYAAMKYLIDQLRVVDLNLLRAELVRLKPDSCH</sequence>
<evidence type="ECO:0000256" key="9">
    <source>
        <dbReference type="ARBA" id="ARBA00046608"/>
    </source>
</evidence>
<dbReference type="EMBL" id="JBHRYB010000005">
    <property type="protein sequence ID" value="MFC3680068.1"/>
    <property type="molecule type" value="Genomic_DNA"/>
</dbReference>
<evidence type="ECO:0000256" key="10">
    <source>
        <dbReference type="HAMAP-Rule" id="MF_00019"/>
    </source>
</evidence>
<accession>A0ABV7VVI8</accession>
<dbReference type="HAMAP" id="MF_00019">
    <property type="entry name" value="PlsX"/>
    <property type="match status" value="1"/>
</dbReference>
<evidence type="ECO:0000256" key="1">
    <source>
        <dbReference type="ARBA" id="ARBA00001232"/>
    </source>
</evidence>
<dbReference type="Gene3D" id="3.40.718.10">
    <property type="entry name" value="Isopropylmalate Dehydrogenase"/>
    <property type="match status" value="1"/>
</dbReference>
<dbReference type="NCBIfam" id="TIGR00182">
    <property type="entry name" value="plsX"/>
    <property type="match status" value="1"/>
</dbReference>
<comment type="similarity">
    <text evidence="10">Belongs to the PlsX family.</text>
</comment>
<protein>
    <recommendedName>
        <fullName evidence="8 10">Phosphate acyltransferase</fullName>
        <ecNumber evidence="8 10">2.3.1.274</ecNumber>
    </recommendedName>
    <alternativeName>
        <fullName evidence="10">Acyl-ACP phosphotransacylase</fullName>
    </alternativeName>
    <alternativeName>
        <fullName evidence="10">Acyl-[acyl-carrier-protein]--phosphate acyltransferase</fullName>
    </alternativeName>
    <alternativeName>
        <fullName evidence="10">Phosphate-acyl-ACP acyltransferase</fullName>
    </alternativeName>
</protein>
<evidence type="ECO:0000256" key="3">
    <source>
        <dbReference type="ARBA" id="ARBA00022516"/>
    </source>
</evidence>
<dbReference type="InterPro" id="IPR003664">
    <property type="entry name" value="FA_synthesis"/>
</dbReference>
<dbReference type="SUPFAM" id="SSF53659">
    <property type="entry name" value="Isocitrate/Isopropylmalate dehydrogenase-like"/>
    <property type="match status" value="1"/>
</dbReference>
<keyword evidence="5 10" id="KW-0443">Lipid metabolism</keyword>